<name>A0AAV1ZGU4_9ARAC</name>
<evidence type="ECO:0000313" key="3">
    <source>
        <dbReference type="Proteomes" id="UP001497382"/>
    </source>
</evidence>
<evidence type="ECO:0000256" key="1">
    <source>
        <dbReference type="SAM" id="MobiDB-lite"/>
    </source>
</evidence>
<evidence type="ECO:0000313" key="2">
    <source>
        <dbReference type="EMBL" id="CAL1270933.1"/>
    </source>
</evidence>
<evidence type="ECO:0008006" key="4">
    <source>
        <dbReference type="Google" id="ProtNLM"/>
    </source>
</evidence>
<gene>
    <name evidence="2" type="ORF">LARSCL_LOCUS5571</name>
</gene>
<comment type="caution">
    <text evidence="2">The sequence shown here is derived from an EMBL/GenBank/DDBJ whole genome shotgun (WGS) entry which is preliminary data.</text>
</comment>
<reference evidence="2 3" key="1">
    <citation type="submission" date="2024-04" db="EMBL/GenBank/DDBJ databases">
        <authorList>
            <person name="Rising A."/>
            <person name="Reimegard J."/>
            <person name="Sonavane S."/>
            <person name="Akerstrom W."/>
            <person name="Nylinder S."/>
            <person name="Hedman E."/>
            <person name="Kallberg Y."/>
        </authorList>
    </citation>
    <scope>NUCLEOTIDE SEQUENCE [LARGE SCALE GENOMIC DNA]</scope>
</reference>
<feature type="compositionally biased region" description="Basic and acidic residues" evidence="1">
    <location>
        <begin position="160"/>
        <end position="170"/>
    </location>
</feature>
<dbReference type="EMBL" id="CAXIEN010000051">
    <property type="protein sequence ID" value="CAL1270933.1"/>
    <property type="molecule type" value="Genomic_DNA"/>
</dbReference>
<accession>A0AAV1ZGU4</accession>
<dbReference type="PANTHER" id="PTHR31206:SF1">
    <property type="entry name" value="LP10445P"/>
    <property type="match status" value="1"/>
</dbReference>
<feature type="region of interest" description="Disordered" evidence="1">
    <location>
        <begin position="137"/>
        <end position="176"/>
    </location>
</feature>
<dbReference type="Proteomes" id="UP001497382">
    <property type="component" value="Unassembled WGS sequence"/>
</dbReference>
<proteinExistence type="predicted"/>
<dbReference type="Pfam" id="PF14774">
    <property type="entry name" value="FAM177"/>
    <property type="match status" value="1"/>
</dbReference>
<keyword evidence="3" id="KW-1185">Reference proteome</keyword>
<feature type="compositionally biased region" description="Polar residues" evidence="1">
    <location>
        <begin position="138"/>
        <end position="147"/>
    </location>
</feature>
<dbReference type="InterPro" id="IPR028260">
    <property type="entry name" value="FAM177"/>
</dbReference>
<dbReference type="PANTHER" id="PTHR31206">
    <property type="entry name" value="LP10445P"/>
    <property type="match status" value="1"/>
</dbReference>
<sequence>MILFSLSDRLNDRSSGDATSFTEINLTDLQRKKAPKRLVYFSDGILEEYSSDEDEVDNAAKDTQPLIDPKTLPWIPYFGYMFWWMGSQALAVCDYLGENLAWFLGITSPKFQYEIDQFEKIMKEEEELQKHIKAENAGWSTNETTKMSPDAIAMQPLPKSSDKEPVKLDVEAANED</sequence>
<dbReference type="AlphaFoldDB" id="A0AAV1ZGU4"/>
<organism evidence="2 3">
    <name type="scientific">Larinioides sclopetarius</name>
    <dbReference type="NCBI Taxonomy" id="280406"/>
    <lineage>
        <taxon>Eukaryota</taxon>
        <taxon>Metazoa</taxon>
        <taxon>Ecdysozoa</taxon>
        <taxon>Arthropoda</taxon>
        <taxon>Chelicerata</taxon>
        <taxon>Arachnida</taxon>
        <taxon>Araneae</taxon>
        <taxon>Araneomorphae</taxon>
        <taxon>Entelegynae</taxon>
        <taxon>Araneoidea</taxon>
        <taxon>Araneidae</taxon>
        <taxon>Larinioides</taxon>
    </lineage>
</organism>
<protein>
    <recommendedName>
        <fullName evidence="4">Protein FAM177A1</fullName>
    </recommendedName>
</protein>